<feature type="region of interest" description="SAW" evidence="3">
    <location>
        <begin position="205"/>
        <end position="280"/>
    </location>
</feature>
<feature type="region of interest" description="Disordered" evidence="4">
    <location>
        <begin position="1"/>
        <end position="21"/>
    </location>
</feature>
<evidence type="ECO:0008006" key="7">
    <source>
        <dbReference type="Google" id="ProtNLM"/>
    </source>
</evidence>
<dbReference type="Pfam" id="PF03514">
    <property type="entry name" value="GRAS"/>
    <property type="match status" value="1"/>
</dbReference>
<comment type="caution">
    <text evidence="3">Lacks conserved residue(s) required for the propagation of feature annotation.</text>
</comment>
<protein>
    <recommendedName>
        <fullName evidence="7">Scarecrow-like protein 9</fullName>
    </recommendedName>
</protein>
<evidence type="ECO:0000256" key="2">
    <source>
        <dbReference type="ARBA" id="ARBA00023163"/>
    </source>
</evidence>
<dbReference type="PANTHER" id="PTHR31636">
    <property type="entry name" value="OSJNBA0084A10.13 PROTEIN-RELATED"/>
    <property type="match status" value="1"/>
</dbReference>
<keyword evidence="6" id="KW-1185">Reference proteome</keyword>
<sequence length="287" mass="32453">MPTGMMSWRSRRAGRNRKLMAPEPEEAGDMVDKMVVDGYDMWMEKMKDLRITRTSEATTRRRKQSSTTEAAAAVVDLRALLIRCAHAVSMDDHRAGEVDDLRTDPDEVLIVNGITEFGSLMDDGGCRDAVLSNIRKMRPDVFILCVANGSYGTTPFFVTRFKEALSHYSAMSDMMAATATSGSDQSQRLVVERDLMGRCALNAIACEGSDRVERHETYKQWQAWNHRAGLRQLPLHPDIVAKLKRKVGKYYHKDFVVDVDQQWLLQAWKGRILFAMSAWDADDDAAL</sequence>
<comment type="similarity">
    <text evidence="3">Belongs to the GRAS family.</text>
</comment>
<dbReference type="EMBL" id="CP144752">
    <property type="protein sequence ID" value="WVZ90327.1"/>
    <property type="molecule type" value="Genomic_DNA"/>
</dbReference>
<gene>
    <name evidence="5" type="ORF">U9M48_036636</name>
</gene>
<dbReference type="Proteomes" id="UP001341281">
    <property type="component" value="Chromosome 08"/>
</dbReference>
<keyword evidence="2" id="KW-0804">Transcription</keyword>
<feature type="compositionally biased region" description="Basic residues" evidence="4">
    <location>
        <begin position="9"/>
        <end position="18"/>
    </location>
</feature>
<proteinExistence type="inferred from homology"/>
<keyword evidence="1" id="KW-0805">Transcription regulation</keyword>
<evidence type="ECO:0000313" key="6">
    <source>
        <dbReference type="Proteomes" id="UP001341281"/>
    </source>
</evidence>
<organism evidence="5 6">
    <name type="scientific">Paspalum notatum var. saurae</name>
    <dbReference type="NCBI Taxonomy" id="547442"/>
    <lineage>
        <taxon>Eukaryota</taxon>
        <taxon>Viridiplantae</taxon>
        <taxon>Streptophyta</taxon>
        <taxon>Embryophyta</taxon>
        <taxon>Tracheophyta</taxon>
        <taxon>Spermatophyta</taxon>
        <taxon>Magnoliopsida</taxon>
        <taxon>Liliopsida</taxon>
        <taxon>Poales</taxon>
        <taxon>Poaceae</taxon>
        <taxon>PACMAD clade</taxon>
        <taxon>Panicoideae</taxon>
        <taxon>Andropogonodae</taxon>
        <taxon>Paspaleae</taxon>
        <taxon>Paspalinae</taxon>
        <taxon>Paspalum</taxon>
    </lineage>
</organism>
<dbReference type="PROSITE" id="PS50985">
    <property type="entry name" value="GRAS"/>
    <property type="match status" value="1"/>
</dbReference>
<name>A0AAQ3XBC8_PASNO</name>
<accession>A0AAQ3XBC8</accession>
<evidence type="ECO:0000256" key="4">
    <source>
        <dbReference type="SAM" id="MobiDB-lite"/>
    </source>
</evidence>
<dbReference type="AlphaFoldDB" id="A0AAQ3XBC8"/>
<evidence type="ECO:0000256" key="3">
    <source>
        <dbReference type="PROSITE-ProRule" id="PRU01191"/>
    </source>
</evidence>
<evidence type="ECO:0000313" key="5">
    <source>
        <dbReference type="EMBL" id="WVZ90327.1"/>
    </source>
</evidence>
<reference evidence="5 6" key="1">
    <citation type="submission" date="2024-02" db="EMBL/GenBank/DDBJ databases">
        <title>High-quality chromosome-scale genome assembly of Pensacola bahiagrass (Paspalum notatum Flugge var. saurae).</title>
        <authorList>
            <person name="Vega J.M."/>
            <person name="Podio M."/>
            <person name="Orjuela J."/>
            <person name="Siena L.A."/>
            <person name="Pessino S.C."/>
            <person name="Combes M.C."/>
            <person name="Mariac C."/>
            <person name="Albertini E."/>
            <person name="Pupilli F."/>
            <person name="Ortiz J.P.A."/>
            <person name="Leblanc O."/>
        </authorList>
    </citation>
    <scope>NUCLEOTIDE SEQUENCE [LARGE SCALE GENOMIC DNA]</scope>
    <source>
        <strain evidence="5">R1</strain>
        <tissue evidence="5">Leaf</tissue>
    </source>
</reference>
<dbReference type="InterPro" id="IPR005202">
    <property type="entry name" value="TF_GRAS"/>
</dbReference>
<evidence type="ECO:0000256" key="1">
    <source>
        <dbReference type="ARBA" id="ARBA00023015"/>
    </source>
</evidence>